<name>X1MF66_9ZZZZ</name>
<sequence>MVRLIWGVLIVFLILAAVNVAAIPEVHLRANYTNNTFYFDGHPLPYFWDFFVNRSGDVMYGDLNISVGDTYVNMSAEDGGVHITGNFTAGIGLGSVNIIDGRLGFITDTPDYMIDMSSGSIGNLMSIESGTGVQQILYIYGRGGISFVADPHDVVPSARNFNWYEDGEALANKIMNLYGGSSHLTIGNGTSGELTVRGNASFYKGIEFVNVSATYGNVNLSGYYYGQPISGSIGSGVIWCDNVSTEGSVNVTCSGLTCYYPNMEVRLVDTAGTETYCDIAAGSRATTDDQHSVHYIDSNCDWQEATIANYLLTDLSPGG</sequence>
<dbReference type="EMBL" id="BARV01006764">
    <property type="protein sequence ID" value="GAI16736.1"/>
    <property type="molecule type" value="Genomic_DNA"/>
</dbReference>
<protein>
    <submittedName>
        <fullName evidence="1">Uncharacterized protein</fullName>
    </submittedName>
</protein>
<evidence type="ECO:0000313" key="1">
    <source>
        <dbReference type="EMBL" id="GAI16736.1"/>
    </source>
</evidence>
<organism evidence="1">
    <name type="scientific">marine sediment metagenome</name>
    <dbReference type="NCBI Taxonomy" id="412755"/>
    <lineage>
        <taxon>unclassified sequences</taxon>
        <taxon>metagenomes</taxon>
        <taxon>ecological metagenomes</taxon>
    </lineage>
</organism>
<comment type="caution">
    <text evidence="1">The sequence shown here is derived from an EMBL/GenBank/DDBJ whole genome shotgun (WGS) entry which is preliminary data.</text>
</comment>
<accession>X1MF66</accession>
<reference evidence="1" key="1">
    <citation type="journal article" date="2014" name="Front. Microbiol.">
        <title>High frequency of phylogenetically diverse reductive dehalogenase-homologous genes in deep subseafloor sedimentary metagenomes.</title>
        <authorList>
            <person name="Kawai M."/>
            <person name="Futagami T."/>
            <person name="Toyoda A."/>
            <person name="Takaki Y."/>
            <person name="Nishi S."/>
            <person name="Hori S."/>
            <person name="Arai W."/>
            <person name="Tsubouchi T."/>
            <person name="Morono Y."/>
            <person name="Uchiyama I."/>
            <person name="Ito T."/>
            <person name="Fujiyama A."/>
            <person name="Inagaki F."/>
            <person name="Takami H."/>
        </authorList>
    </citation>
    <scope>NUCLEOTIDE SEQUENCE</scope>
    <source>
        <strain evidence="1">Expedition CK06-06</strain>
    </source>
</reference>
<feature type="non-terminal residue" evidence="1">
    <location>
        <position position="319"/>
    </location>
</feature>
<gene>
    <name evidence="1" type="ORF">S06H3_13862</name>
</gene>
<dbReference type="AlphaFoldDB" id="X1MF66"/>
<proteinExistence type="predicted"/>